<dbReference type="HAMAP" id="MF_00227">
    <property type="entry name" value="RNase_P"/>
    <property type="match status" value="1"/>
</dbReference>
<evidence type="ECO:0000256" key="6">
    <source>
        <dbReference type="ARBA" id="ARBA00022884"/>
    </source>
</evidence>
<dbReference type="InterPro" id="IPR020568">
    <property type="entry name" value="Ribosomal_Su5_D2-typ_SF"/>
</dbReference>
<dbReference type="SUPFAM" id="SSF54211">
    <property type="entry name" value="Ribosomal protein S5 domain 2-like"/>
    <property type="match status" value="1"/>
</dbReference>
<accession>A0A0F9LM49</accession>
<organism evidence="7">
    <name type="scientific">marine sediment metagenome</name>
    <dbReference type="NCBI Taxonomy" id="412755"/>
    <lineage>
        <taxon>unclassified sequences</taxon>
        <taxon>metagenomes</taxon>
        <taxon>ecological metagenomes</taxon>
    </lineage>
</organism>
<keyword evidence="3" id="KW-0540">Nuclease</keyword>
<keyword evidence="5" id="KW-0378">Hydrolase</keyword>
<dbReference type="InterPro" id="IPR014721">
    <property type="entry name" value="Ribsml_uS5_D2-typ_fold_subgr"/>
</dbReference>
<dbReference type="GO" id="GO:0000049">
    <property type="term" value="F:tRNA binding"/>
    <property type="evidence" value="ECO:0007669"/>
    <property type="project" value="InterPro"/>
</dbReference>
<keyword evidence="2" id="KW-0819">tRNA processing</keyword>
<dbReference type="Gene3D" id="3.30.230.10">
    <property type="match status" value="1"/>
</dbReference>
<sequence>MATFRRAMKMTRPGEFSRVFRQGKRTGGGGLTVLTVENSVGHPRLGLAIAKKHIKHAHERNRLKRIIRESFRNNQSALSNIDIVVLSRPGVTNRDSAALWAALERHWLTVVAQWKKS</sequence>
<dbReference type="InterPro" id="IPR020539">
    <property type="entry name" value="RNase_P_CS"/>
</dbReference>
<dbReference type="PANTHER" id="PTHR33992">
    <property type="entry name" value="RIBONUCLEASE P PROTEIN COMPONENT"/>
    <property type="match status" value="1"/>
</dbReference>
<reference evidence="7" key="1">
    <citation type="journal article" date="2015" name="Nature">
        <title>Complex archaea that bridge the gap between prokaryotes and eukaryotes.</title>
        <authorList>
            <person name="Spang A."/>
            <person name="Saw J.H."/>
            <person name="Jorgensen S.L."/>
            <person name="Zaremba-Niedzwiedzka K."/>
            <person name="Martijn J."/>
            <person name="Lind A.E."/>
            <person name="van Eijk R."/>
            <person name="Schleper C."/>
            <person name="Guy L."/>
            <person name="Ettema T.J."/>
        </authorList>
    </citation>
    <scope>NUCLEOTIDE SEQUENCE</scope>
</reference>
<dbReference type="PANTHER" id="PTHR33992:SF1">
    <property type="entry name" value="RIBONUCLEASE P PROTEIN COMPONENT"/>
    <property type="match status" value="1"/>
</dbReference>
<evidence type="ECO:0000256" key="5">
    <source>
        <dbReference type="ARBA" id="ARBA00022801"/>
    </source>
</evidence>
<keyword evidence="4" id="KW-0255">Endonuclease</keyword>
<dbReference type="GO" id="GO:0004526">
    <property type="term" value="F:ribonuclease P activity"/>
    <property type="evidence" value="ECO:0007669"/>
    <property type="project" value="InterPro"/>
</dbReference>
<evidence type="ECO:0000256" key="2">
    <source>
        <dbReference type="ARBA" id="ARBA00022694"/>
    </source>
</evidence>
<comment type="function">
    <text evidence="1">RNaseP catalyzes the removal of the 5'-leader sequence from pre-tRNA to produce the mature 5'-terminus. It can also cleave other RNA substrates such as 4.5S RNA. The protein component plays an auxiliary but essential role in vivo by binding to the 5'-leader sequence and broadening the substrate specificity of the ribozyme.</text>
</comment>
<dbReference type="InterPro" id="IPR000100">
    <property type="entry name" value="RNase_P"/>
</dbReference>
<evidence type="ECO:0000313" key="7">
    <source>
        <dbReference type="EMBL" id="KKM88246.1"/>
    </source>
</evidence>
<dbReference type="NCBIfam" id="TIGR00188">
    <property type="entry name" value="rnpA"/>
    <property type="match status" value="1"/>
</dbReference>
<dbReference type="GO" id="GO:0030677">
    <property type="term" value="C:ribonuclease P complex"/>
    <property type="evidence" value="ECO:0007669"/>
    <property type="project" value="TreeGrafter"/>
</dbReference>
<evidence type="ECO:0000256" key="3">
    <source>
        <dbReference type="ARBA" id="ARBA00022722"/>
    </source>
</evidence>
<evidence type="ECO:0000256" key="4">
    <source>
        <dbReference type="ARBA" id="ARBA00022759"/>
    </source>
</evidence>
<evidence type="ECO:0000256" key="1">
    <source>
        <dbReference type="ARBA" id="ARBA00002663"/>
    </source>
</evidence>
<keyword evidence="6" id="KW-0694">RNA-binding</keyword>
<dbReference type="GO" id="GO:0042781">
    <property type="term" value="F:3'-tRNA processing endoribonuclease activity"/>
    <property type="evidence" value="ECO:0007669"/>
    <property type="project" value="TreeGrafter"/>
</dbReference>
<name>A0A0F9LM49_9ZZZZ</name>
<dbReference type="Pfam" id="PF00825">
    <property type="entry name" value="Ribonuclease_P"/>
    <property type="match status" value="1"/>
</dbReference>
<proteinExistence type="inferred from homology"/>
<protein>
    <submittedName>
        <fullName evidence="7">Uncharacterized protein</fullName>
    </submittedName>
</protein>
<gene>
    <name evidence="7" type="ORF">LCGC14_1260640</name>
</gene>
<dbReference type="AlphaFoldDB" id="A0A0F9LM49"/>
<dbReference type="PROSITE" id="PS00648">
    <property type="entry name" value="RIBONUCLEASE_P"/>
    <property type="match status" value="1"/>
</dbReference>
<dbReference type="EMBL" id="LAZR01006985">
    <property type="protein sequence ID" value="KKM88246.1"/>
    <property type="molecule type" value="Genomic_DNA"/>
</dbReference>
<comment type="caution">
    <text evidence="7">The sequence shown here is derived from an EMBL/GenBank/DDBJ whole genome shotgun (WGS) entry which is preliminary data.</text>
</comment>